<evidence type="ECO:0000313" key="3">
    <source>
        <dbReference type="Proteomes" id="UP000680348"/>
    </source>
</evidence>
<evidence type="ECO:0000256" key="1">
    <source>
        <dbReference type="SAM" id="SignalP"/>
    </source>
</evidence>
<comment type="caution">
    <text evidence="2">The sequence shown here is derived from an EMBL/GenBank/DDBJ whole genome shotgun (WGS) entry which is preliminary data.</text>
</comment>
<organism evidence="2 3">
    <name type="scientific">Pseudaminobacter soli</name>
    <name type="common">ex Zhang et al. 2022</name>
    <dbReference type="NCBI Taxonomy" id="2831468"/>
    <lineage>
        <taxon>Bacteria</taxon>
        <taxon>Pseudomonadati</taxon>
        <taxon>Pseudomonadota</taxon>
        <taxon>Alphaproteobacteria</taxon>
        <taxon>Hyphomicrobiales</taxon>
        <taxon>Phyllobacteriaceae</taxon>
        <taxon>Pseudaminobacter</taxon>
    </lineage>
</organism>
<evidence type="ECO:0000313" key="2">
    <source>
        <dbReference type="EMBL" id="MBS3650608.1"/>
    </source>
</evidence>
<dbReference type="RefSeq" id="WP_188256167.1">
    <property type="nucleotide sequence ID" value="NZ_JABVCF010000010.1"/>
</dbReference>
<sequence>MTYVAKALAIVGLISSALGWNSSAQAADVSVGTYVYNGPCAEQRFLNQIYNRFRYQVRHVPGLPDVSILEFRDIHERRYEGDSTDWPIPRLYCGATVVLSDGDIRDMWYLVEYGMGFAGVGNNVEFCVSGFDRWYVYNGRCRVLRE</sequence>
<dbReference type="EMBL" id="JAGWCR010000010">
    <property type="protein sequence ID" value="MBS3650608.1"/>
    <property type="molecule type" value="Genomic_DNA"/>
</dbReference>
<keyword evidence="3" id="KW-1185">Reference proteome</keyword>
<feature type="signal peptide" evidence="1">
    <location>
        <begin position="1"/>
        <end position="26"/>
    </location>
</feature>
<reference evidence="2" key="1">
    <citation type="submission" date="2021-04" db="EMBL/GenBank/DDBJ databases">
        <title>Pseudaminobacter soli sp. nov., isolated from paddy soil contaminated by heavy metals.</title>
        <authorList>
            <person name="Zhang K."/>
        </authorList>
    </citation>
    <scope>NUCLEOTIDE SEQUENCE</scope>
    <source>
        <strain evidence="2">19-2017</strain>
    </source>
</reference>
<protein>
    <submittedName>
        <fullName evidence="2">Uncharacterized protein</fullName>
    </submittedName>
</protein>
<gene>
    <name evidence="2" type="ORF">KEU06_18510</name>
</gene>
<proteinExistence type="predicted"/>
<accession>A0A942E033</accession>
<name>A0A942E033_9HYPH</name>
<dbReference type="Proteomes" id="UP000680348">
    <property type="component" value="Unassembled WGS sequence"/>
</dbReference>
<feature type="chain" id="PRO_5036727095" evidence="1">
    <location>
        <begin position="27"/>
        <end position="146"/>
    </location>
</feature>
<keyword evidence="1" id="KW-0732">Signal</keyword>
<dbReference type="AlphaFoldDB" id="A0A942E033"/>